<feature type="repeat" description="ANK" evidence="10">
    <location>
        <begin position="892"/>
        <end position="925"/>
    </location>
</feature>
<feature type="domain" description="Ion transport" evidence="13">
    <location>
        <begin position="1812"/>
        <end position="1967"/>
    </location>
</feature>
<feature type="compositionally biased region" description="Polar residues" evidence="11">
    <location>
        <begin position="103"/>
        <end position="120"/>
    </location>
</feature>
<organism evidence="14 15">
    <name type="scientific">Amphibalanus amphitrite</name>
    <name type="common">Striped barnacle</name>
    <name type="synonym">Balanus amphitrite</name>
    <dbReference type="NCBI Taxonomy" id="1232801"/>
    <lineage>
        <taxon>Eukaryota</taxon>
        <taxon>Metazoa</taxon>
        <taxon>Ecdysozoa</taxon>
        <taxon>Arthropoda</taxon>
        <taxon>Crustacea</taxon>
        <taxon>Multicrustacea</taxon>
        <taxon>Cirripedia</taxon>
        <taxon>Thoracica</taxon>
        <taxon>Thoracicalcarea</taxon>
        <taxon>Balanomorpha</taxon>
        <taxon>Balanoidea</taxon>
        <taxon>Balanidae</taxon>
        <taxon>Amphibalaninae</taxon>
        <taxon>Amphibalanus</taxon>
    </lineage>
</organism>
<evidence type="ECO:0000256" key="1">
    <source>
        <dbReference type="ARBA" id="ARBA00004141"/>
    </source>
</evidence>
<dbReference type="GO" id="GO:0034703">
    <property type="term" value="C:cation channel complex"/>
    <property type="evidence" value="ECO:0007669"/>
    <property type="project" value="UniProtKB-ARBA"/>
</dbReference>
<feature type="repeat" description="ANK" evidence="10">
    <location>
        <begin position="1157"/>
        <end position="1180"/>
    </location>
</feature>
<keyword evidence="3 12" id="KW-0812">Transmembrane</keyword>
<dbReference type="PANTHER" id="PTHR24123:SF33">
    <property type="entry name" value="PROTEIN HOS4"/>
    <property type="match status" value="1"/>
</dbReference>
<dbReference type="PRINTS" id="PR01415">
    <property type="entry name" value="ANKYRIN"/>
</dbReference>
<reference evidence="14 15" key="1">
    <citation type="submission" date="2019-07" db="EMBL/GenBank/DDBJ databases">
        <title>Draft genome assembly of a fouling barnacle, Amphibalanus amphitrite (Darwin, 1854): The first reference genome for Thecostraca.</title>
        <authorList>
            <person name="Kim W."/>
        </authorList>
    </citation>
    <scope>NUCLEOTIDE SEQUENCE [LARGE SCALE GENOMIC DNA]</scope>
    <source>
        <strain evidence="14">SNU_AA5</strain>
        <tissue evidence="14">Soma without cirri and trophi</tissue>
    </source>
</reference>
<dbReference type="Gene3D" id="1.25.40.20">
    <property type="entry name" value="Ankyrin repeat-containing domain"/>
    <property type="match status" value="9"/>
</dbReference>
<feature type="transmembrane region" description="Helical" evidence="12">
    <location>
        <begin position="1750"/>
        <end position="1766"/>
    </location>
</feature>
<dbReference type="Pfam" id="PF00520">
    <property type="entry name" value="Ion_trans"/>
    <property type="match status" value="1"/>
</dbReference>
<dbReference type="InterPro" id="IPR002153">
    <property type="entry name" value="TRPC_channel"/>
</dbReference>
<feature type="repeat" description="ANK" evidence="10">
    <location>
        <begin position="1224"/>
        <end position="1247"/>
    </location>
</feature>
<evidence type="ECO:0000256" key="8">
    <source>
        <dbReference type="ARBA" id="ARBA00023136"/>
    </source>
</evidence>
<evidence type="ECO:0000256" key="5">
    <source>
        <dbReference type="ARBA" id="ARBA00022989"/>
    </source>
</evidence>
<feature type="compositionally biased region" description="Low complexity" evidence="11">
    <location>
        <begin position="121"/>
        <end position="151"/>
    </location>
</feature>
<feature type="repeat" description="ANK" evidence="10">
    <location>
        <begin position="1361"/>
        <end position="1384"/>
    </location>
</feature>
<feature type="compositionally biased region" description="Basic and acidic residues" evidence="11">
    <location>
        <begin position="176"/>
        <end position="186"/>
    </location>
</feature>
<name>A0A6A4VP54_AMPAM</name>
<feature type="repeat" description="ANK" evidence="10">
    <location>
        <begin position="858"/>
        <end position="890"/>
    </location>
</feature>
<feature type="transmembrane region" description="Helical" evidence="12">
    <location>
        <begin position="1809"/>
        <end position="1831"/>
    </location>
</feature>
<evidence type="ECO:0000256" key="3">
    <source>
        <dbReference type="ARBA" id="ARBA00022692"/>
    </source>
</evidence>
<dbReference type="InterPro" id="IPR051165">
    <property type="entry name" value="Multifunctional_ANK_Repeat"/>
</dbReference>
<keyword evidence="5 12" id="KW-1133">Transmembrane helix</keyword>
<dbReference type="InterPro" id="IPR002110">
    <property type="entry name" value="Ankyrin_rpt"/>
</dbReference>
<evidence type="ECO:0000256" key="9">
    <source>
        <dbReference type="ARBA" id="ARBA00023303"/>
    </source>
</evidence>
<dbReference type="Proteomes" id="UP000440578">
    <property type="component" value="Unassembled WGS sequence"/>
</dbReference>
<feature type="repeat" description="ANK" evidence="10">
    <location>
        <begin position="1124"/>
        <end position="1156"/>
    </location>
</feature>
<keyword evidence="9" id="KW-0407">Ion channel</keyword>
<keyword evidence="7" id="KW-0406">Ion transport</keyword>
<feature type="compositionally biased region" description="Low complexity" evidence="11">
    <location>
        <begin position="13"/>
        <end position="23"/>
    </location>
</feature>
<sequence>MAGGDRVPPPPAQAATRPAETPPSTGKPAEVSAQGAAKSGGKLTEQSAQGSGKSGKGSEPPAPASGKTSGKSEQPTQGSGKSGKGSEQTSHGSGKSTGKSGDHPSQGSGKPNGKTTESANSSGKSGSKSLDQSGPPNSSKSNSKSSELSSGKANGGKSGDQPSPKPPDKASASSGDSKRLSSDRPPESPGRSPRRTKKSPTRGRDAVSLDTGDERKNGKKARKVSAVKGSSADSEPPPAAAPASAGSGEQQAAAGPEEDEGVQKVRALGRRTLALCQRSDWVAVEQSLKSVERAAQEANIDNPLADIADENGYTPLMYAAKDNRVMVVDKLIELGCNVNHMSEQEERRQDGFSILHFAVLHAREDMVKTLLNRRADVNALTGPKKMTCVHLVCTRTAGLAVNILRLLLQTTTRDVRLVKDVFFHPGSSTLNQRTLLKALLDKDSDGNIPLFLAIEAGSQHLCRELLNYQPELQVKVRKSNKDSVLHLAVRRRDIDLARLFVDYGVQVDAQNKDGQTALHIAAAEGDDIMVKFFYSIHANPNIADHLGSGVSAVWPGTIGPEWPGGRPMWPGGRLMQPGGRPMWPGGRLMQPGGRLMQPGGRLMQPGGRLIEPGGRLMEPGGRLTQPGGRLMEPGGRLMQPGGRLMEPGGRLIEPGGRLMQPGGRLIEPGGRLMQPGGRLIELGGRLMEPGGRLTQPGGRLMEPGGRLMQPGGRLMERVVGRCDRLVGTDDGMTVGMAVGEGREKRKDMGDRTPLHIAAERGHALVVEILADKFKASVMDRTKDGSTLMHIASLNGHPEAVMAFLRKGVPLHMPNKASGTGCYSGAGARAIHTAALTGHAGVINALIQKGESVDVATRDNYTALHLAVQAGKAAVVETLLGHGAQVEIRGGALRETPLHIAARVQDGDKCAEMLLKSGASVQLTMENGQTPLHVAAQCGHLKTCQLLLEDGADPMAQSNNGENPLHLACQNSNYQVISLLRDFVAKQSSSESEGAARLKRLMNIRNELGETAVHYASRVTRDRLHYPQEDKDIIKLLCVNGGSLDLLTTKAKETPFHYVARHGNNAILEQMLIHLKDEVPNVQVVLNRQNSGGASCLMVASQQGHLEVTKNLLQHNVRVDVFDSDGKAALHLAAEQGHLEVCNALLAHKAFVNSRSKIGLTALHLAAMRGYKELVQTLIQKHNAAVDVNTLTKNTPLHLAAEAGQIEVCSALIQIRSDANATNDSGQKPIHLAAQNNHSEVVKLFLKHFPELVTTADRDGNTCAHIAAMKGSVDVIRELMKFNKQMVTSCHNKTSESTPLHMAAEGGHAEVVRVLIEAGASPTEETRYGFTPVHLAARAGHNGVLAQLRSQHSSMRITSRKNGLSALHVAAFYGEADIVRELLQHVPATLKSETPTAATSSFIRELGSESGLTPLHMAAYSGKENIVRLLMNSPGVQVDATTNLNAYIPLHLACVGGHTAVAGLLLSRSTDQLHCKDRRGRTGLHIASMNGHLAMVSQLLGQGADINAADRDGLTALHYSSKNGHLDVVKQLIESGASPKFETTNAKTAICFAFVSDLTMVSKKYDNKPLQDFILLSPAPVDVASKLSYILYHLSIKEKEKTKDLLAASHYCEVMATEILSLAAGSKSAGILLRALDYQQNEFLDILIELEQKEVIAHPAVQRYLTEVWRGHLDWPNWKTIGLFFAFLACPPVWVFFSLPIGHKYCKVPVIKFTSHLASHIFFIVLLILTVVTPLWPIWLSTSLVPHVPEWMVFTWLSGMLLSELTNPRDRAGLGMLRIVSLITGGLALGVHLVGFAFSSEHDRQDVLYIRNQLLAVAMLFACVQLLDFLTFHRLFGPWTVIIRALMVDLGRFLVIMSIFVLGFTLHVAAIYQPVRPMFTNGTDSGLGYPPNEAPVQTPLQTLEMMFFSIFGLVDTYDYLPPLNSHPAWSQTLIKFVFGSYMIVAVVVLINLLIAMMSDTYQRIQSKSDTEWKFGLAKLIRNTNRTSSAPAPLNLFTKLFIYIHAFIKFKGRLCDPRALEYMKTERLPKDEKKLDMTTNVGGNWMGKMRKKSVGPGLDMNHSNLSVQPSSASNITGPRRLENVIDWPKVVEKYLANTGQNTSLHKGGGLMDNDNAAEAETTDNGQV</sequence>
<feature type="repeat" description="ANK" evidence="10">
    <location>
        <begin position="480"/>
        <end position="512"/>
    </location>
</feature>
<comment type="subcellular location">
    <subcellularLocation>
        <location evidence="1">Membrane</location>
        <topology evidence="1">Multi-pass membrane protein</topology>
    </subcellularLocation>
</comment>
<feature type="repeat" description="ANK" evidence="10">
    <location>
        <begin position="1478"/>
        <end position="1510"/>
    </location>
</feature>
<keyword evidence="6 10" id="KW-0040">ANK repeat</keyword>
<dbReference type="InterPro" id="IPR036770">
    <property type="entry name" value="Ankyrin_rpt-contain_sf"/>
</dbReference>
<dbReference type="SUPFAM" id="SSF48403">
    <property type="entry name" value="Ankyrin repeat"/>
    <property type="match status" value="4"/>
</dbReference>
<feature type="repeat" description="ANK" evidence="10">
    <location>
        <begin position="1091"/>
        <end position="1123"/>
    </location>
</feature>
<dbReference type="GO" id="GO:0005262">
    <property type="term" value="F:calcium channel activity"/>
    <property type="evidence" value="ECO:0007669"/>
    <property type="project" value="InterPro"/>
</dbReference>
<feature type="compositionally biased region" description="Low complexity" evidence="11">
    <location>
        <begin position="241"/>
        <end position="255"/>
    </location>
</feature>
<feature type="region of interest" description="Disordered" evidence="11">
    <location>
        <begin position="2099"/>
        <end position="2125"/>
    </location>
</feature>
<evidence type="ECO:0000256" key="12">
    <source>
        <dbReference type="SAM" id="Phobius"/>
    </source>
</evidence>
<keyword evidence="15" id="KW-1185">Reference proteome</keyword>
<keyword evidence="2" id="KW-0813">Transport</keyword>
<evidence type="ECO:0000313" key="15">
    <source>
        <dbReference type="Proteomes" id="UP000440578"/>
    </source>
</evidence>
<feature type="repeat" description="ANK" evidence="10">
    <location>
        <begin position="1511"/>
        <end position="1543"/>
    </location>
</feature>
<feature type="repeat" description="ANK" evidence="10">
    <location>
        <begin position="1409"/>
        <end position="1431"/>
    </location>
</feature>
<feature type="transmembrane region" description="Helical" evidence="12">
    <location>
        <begin position="1932"/>
        <end position="1956"/>
    </location>
</feature>
<protein>
    <submittedName>
        <fullName evidence="14">Ankyrin-3</fullName>
    </submittedName>
</protein>
<comment type="caution">
    <text evidence="14">The sequence shown here is derived from an EMBL/GenBank/DDBJ whole genome shotgun (WGS) entry which is preliminary data.</text>
</comment>
<feature type="compositionally biased region" description="Polar residues" evidence="11">
    <location>
        <begin position="66"/>
        <end position="77"/>
    </location>
</feature>
<keyword evidence="8 12" id="KW-0472">Membrane</keyword>
<feature type="repeat" description="ANK" evidence="10">
    <location>
        <begin position="350"/>
        <end position="382"/>
    </location>
</feature>
<dbReference type="InterPro" id="IPR005821">
    <property type="entry name" value="Ion_trans_dom"/>
</dbReference>
<accession>A0A6A4VP54</accession>
<dbReference type="EMBL" id="VIIS01001573">
    <property type="protein sequence ID" value="KAF0296346.1"/>
    <property type="molecule type" value="Genomic_DNA"/>
</dbReference>
<evidence type="ECO:0000256" key="4">
    <source>
        <dbReference type="ARBA" id="ARBA00022737"/>
    </source>
</evidence>
<feature type="repeat" description="ANK" evidence="10">
    <location>
        <begin position="825"/>
        <end position="857"/>
    </location>
</feature>
<evidence type="ECO:0000256" key="6">
    <source>
        <dbReference type="ARBA" id="ARBA00023043"/>
    </source>
</evidence>
<evidence type="ECO:0000313" key="14">
    <source>
        <dbReference type="EMBL" id="KAF0296346.1"/>
    </source>
</evidence>
<feature type="transmembrane region" description="Helical" evidence="12">
    <location>
        <begin position="1680"/>
        <end position="1700"/>
    </location>
</feature>
<dbReference type="OrthoDB" id="6363110at2759"/>
<feature type="transmembrane region" description="Helical" evidence="12">
    <location>
        <begin position="1778"/>
        <end position="1797"/>
    </location>
</feature>
<feature type="transmembrane region" description="Helical" evidence="12">
    <location>
        <begin position="1720"/>
        <end position="1738"/>
    </location>
</feature>
<feature type="repeat" description="ANK" evidence="10">
    <location>
        <begin position="1294"/>
        <end position="1326"/>
    </location>
</feature>
<dbReference type="SMART" id="SM00248">
    <property type="entry name" value="ANK"/>
    <property type="match status" value="28"/>
</dbReference>
<evidence type="ECO:0000256" key="7">
    <source>
        <dbReference type="ARBA" id="ARBA00023065"/>
    </source>
</evidence>
<dbReference type="Pfam" id="PF00023">
    <property type="entry name" value="Ank"/>
    <property type="match status" value="1"/>
</dbReference>
<evidence type="ECO:0000256" key="10">
    <source>
        <dbReference type="PROSITE-ProRule" id="PRU00023"/>
    </source>
</evidence>
<feature type="repeat" description="ANK" evidence="10">
    <location>
        <begin position="959"/>
        <end position="991"/>
    </location>
</feature>
<dbReference type="Pfam" id="PF12796">
    <property type="entry name" value="Ank_2"/>
    <property type="match status" value="9"/>
</dbReference>
<feature type="compositionally biased region" description="Low complexity" evidence="11">
    <location>
        <begin position="85"/>
        <end position="99"/>
    </location>
</feature>
<dbReference type="PROSITE" id="PS50088">
    <property type="entry name" value="ANK_REPEAT"/>
    <property type="match status" value="22"/>
</dbReference>
<evidence type="ECO:0000256" key="2">
    <source>
        <dbReference type="ARBA" id="ARBA00022448"/>
    </source>
</evidence>
<dbReference type="Pfam" id="PF13857">
    <property type="entry name" value="Ank_5"/>
    <property type="match status" value="1"/>
</dbReference>
<evidence type="ECO:0000259" key="13">
    <source>
        <dbReference type="Pfam" id="PF00520"/>
    </source>
</evidence>
<feature type="compositionally biased region" description="Basic residues" evidence="11">
    <location>
        <begin position="192"/>
        <end position="201"/>
    </location>
</feature>
<evidence type="ECO:0000256" key="11">
    <source>
        <dbReference type="SAM" id="MobiDB-lite"/>
    </source>
</evidence>
<dbReference type="PROSITE" id="PS50297">
    <property type="entry name" value="ANK_REP_REGION"/>
    <property type="match status" value="20"/>
</dbReference>
<feature type="transmembrane region" description="Helical" evidence="12">
    <location>
        <begin position="1852"/>
        <end position="1871"/>
    </location>
</feature>
<feature type="repeat" description="ANK" evidence="10">
    <location>
        <begin position="311"/>
        <end position="343"/>
    </location>
</feature>
<keyword evidence="4" id="KW-0677">Repeat</keyword>
<feature type="compositionally biased region" description="Basic and acidic residues" evidence="11">
    <location>
        <begin position="202"/>
        <end position="216"/>
    </location>
</feature>
<proteinExistence type="predicted"/>
<feature type="repeat" description="ANK" evidence="10">
    <location>
        <begin position="1327"/>
        <end position="1359"/>
    </location>
</feature>
<feature type="repeat" description="ANK" evidence="10">
    <location>
        <begin position="926"/>
        <end position="958"/>
    </location>
</feature>
<dbReference type="PANTHER" id="PTHR24123">
    <property type="entry name" value="ANKYRIN REPEAT-CONTAINING"/>
    <property type="match status" value="1"/>
</dbReference>
<feature type="repeat" description="ANK" evidence="10">
    <location>
        <begin position="1191"/>
        <end position="1223"/>
    </location>
</feature>
<feature type="repeat" description="ANK" evidence="10">
    <location>
        <begin position="513"/>
        <end position="545"/>
    </location>
</feature>
<feature type="region of interest" description="Disordered" evidence="11">
    <location>
        <begin position="1"/>
        <end position="262"/>
    </location>
</feature>
<dbReference type="PRINTS" id="PR01097">
    <property type="entry name" value="TRNSRECEPTRP"/>
</dbReference>
<feature type="repeat" description="ANK" evidence="10">
    <location>
        <begin position="749"/>
        <end position="772"/>
    </location>
</feature>
<feature type="repeat" description="ANK" evidence="10">
    <location>
        <begin position="783"/>
        <end position="815"/>
    </location>
</feature>
<gene>
    <name evidence="14" type="primary">ANK3_0</name>
    <name evidence="14" type="ORF">FJT64_006266</name>
</gene>